<feature type="coiled-coil region" evidence="1">
    <location>
        <begin position="134"/>
        <end position="214"/>
    </location>
</feature>
<keyword evidence="2" id="KW-0472">Membrane</keyword>
<evidence type="ECO:0000313" key="4">
    <source>
        <dbReference type="Proteomes" id="UP000182347"/>
    </source>
</evidence>
<gene>
    <name evidence="3" type="ORF">SAMN05216244_3492</name>
</gene>
<proteinExistence type="predicted"/>
<organism evidence="3 4">
    <name type="scientific">Sediminibacillus halophilus</name>
    <dbReference type="NCBI Taxonomy" id="482461"/>
    <lineage>
        <taxon>Bacteria</taxon>
        <taxon>Bacillati</taxon>
        <taxon>Bacillota</taxon>
        <taxon>Bacilli</taxon>
        <taxon>Bacillales</taxon>
        <taxon>Bacillaceae</taxon>
        <taxon>Sediminibacillus</taxon>
    </lineage>
</organism>
<evidence type="ECO:0000256" key="2">
    <source>
        <dbReference type="SAM" id="Phobius"/>
    </source>
</evidence>
<evidence type="ECO:0000313" key="3">
    <source>
        <dbReference type="EMBL" id="SDM81492.1"/>
    </source>
</evidence>
<dbReference type="RefSeq" id="WP_074600529.1">
    <property type="nucleotide sequence ID" value="NZ_FNHF01000005.1"/>
</dbReference>
<dbReference type="Proteomes" id="UP000182347">
    <property type="component" value="Unassembled WGS sequence"/>
</dbReference>
<keyword evidence="2" id="KW-1133">Transmembrane helix</keyword>
<dbReference type="OrthoDB" id="2960755at2"/>
<dbReference type="AlphaFoldDB" id="A0A1G9WAE7"/>
<dbReference type="EMBL" id="FNHF01000005">
    <property type="protein sequence ID" value="SDM81492.1"/>
    <property type="molecule type" value="Genomic_DNA"/>
</dbReference>
<name>A0A1G9WAE7_9BACI</name>
<protein>
    <submittedName>
        <fullName evidence="3">PIN domain-containing protein</fullName>
    </submittedName>
</protein>
<dbReference type="Gene3D" id="3.40.50.1010">
    <property type="entry name" value="5'-nuclease"/>
    <property type="match status" value="1"/>
</dbReference>
<evidence type="ECO:0000256" key="1">
    <source>
        <dbReference type="SAM" id="Coils"/>
    </source>
</evidence>
<feature type="transmembrane region" description="Helical" evidence="2">
    <location>
        <begin position="41"/>
        <end position="61"/>
    </location>
</feature>
<sequence length="369" mass="42979">METIISFPFLVPVTIMLFVMLFNQAFGEELVKSEAKGSPGYIGYHLLAMVAPEAAFARLYSINNTNACEIKKAQYGVIAMFIASLLVCYKHAVTGWAFFPLLADLLMTVGAFFLGIRVWAAVRVHNIYKQRKVFQSLESMIAEKQKEAEKMVRQQKLLEKQNKKQREKNSQIEARNNQINIYVENKQRMIQQHMDREKAKVDLMRRNIERMKKYERQDIVVAIDTNILMEGDDYLIDELKKHRLLISKDVQMEWDDIHKFASGEKKRKGLRARNRLKDLVKTGKQTGNLVQFTVKKWDSEFMKENNLLETNDDDCIIADYLYEYQQGRNLVVLSGDRMFEISASVHLPTIELEDYQLFSREKRKGKIAG</sequence>
<feature type="transmembrane region" description="Helical" evidence="2">
    <location>
        <begin position="98"/>
        <end position="122"/>
    </location>
</feature>
<feature type="transmembrane region" description="Helical" evidence="2">
    <location>
        <begin position="73"/>
        <end position="92"/>
    </location>
</feature>
<keyword evidence="4" id="KW-1185">Reference proteome</keyword>
<feature type="transmembrane region" description="Helical" evidence="2">
    <location>
        <begin position="7"/>
        <end position="26"/>
    </location>
</feature>
<dbReference type="STRING" id="482461.SAMN05216244_3492"/>
<accession>A0A1G9WAE7</accession>
<keyword evidence="2" id="KW-0812">Transmembrane</keyword>
<keyword evidence="1" id="KW-0175">Coiled coil</keyword>
<reference evidence="4" key="1">
    <citation type="submission" date="2016-10" db="EMBL/GenBank/DDBJ databases">
        <authorList>
            <person name="Varghese N."/>
            <person name="Submissions S."/>
        </authorList>
    </citation>
    <scope>NUCLEOTIDE SEQUENCE [LARGE SCALE GENOMIC DNA]</scope>
    <source>
        <strain evidence="4">CGMCC 1.6199</strain>
    </source>
</reference>